<organism evidence="8 9">
    <name type="scientific">Botryotinia calthae</name>
    <dbReference type="NCBI Taxonomy" id="38488"/>
    <lineage>
        <taxon>Eukaryota</taxon>
        <taxon>Fungi</taxon>
        <taxon>Dikarya</taxon>
        <taxon>Ascomycota</taxon>
        <taxon>Pezizomycotina</taxon>
        <taxon>Leotiomycetes</taxon>
        <taxon>Helotiales</taxon>
        <taxon>Sclerotiniaceae</taxon>
        <taxon>Botryotinia</taxon>
    </lineage>
</organism>
<feature type="transmembrane region" description="Helical" evidence="6">
    <location>
        <begin position="168"/>
        <end position="187"/>
    </location>
</feature>
<feature type="transmembrane region" description="Helical" evidence="6">
    <location>
        <begin position="440"/>
        <end position="459"/>
    </location>
</feature>
<feature type="compositionally biased region" description="Basic and acidic residues" evidence="5">
    <location>
        <begin position="48"/>
        <end position="59"/>
    </location>
</feature>
<comment type="caution">
    <text evidence="8">The sequence shown here is derived from an EMBL/GenBank/DDBJ whole genome shotgun (WGS) entry which is preliminary data.</text>
</comment>
<evidence type="ECO:0000313" key="8">
    <source>
        <dbReference type="EMBL" id="TEY82807.1"/>
    </source>
</evidence>
<dbReference type="STRING" id="38488.A0A4Y8DDX3"/>
<comment type="subcellular location">
    <subcellularLocation>
        <location evidence="1">Membrane</location>
        <topology evidence="1">Multi-pass membrane protein</topology>
    </subcellularLocation>
</comment>
<feature type="transmembrane region" description="Helical" evidence="6">
    <location>
        <begin position="465"/>
        <end position="488"/>
    </location>
</feature>
<evidence type="ECO:0000256" key="6">
    <source>
        <dbReference type="SAM" id="Phobius"/>
    </source>
</evidence>
<feature type="region of interest" description="Disordered" evidence="5">
    <location>
        <begin position="1"/>
        <end position="113"/>
    </location>
</feature>
<dbReference type="GO" id="GO:0022857">
    <property type="term" value="F:transmembrane transporter activity"/>
    <property type="evidence" value="ECO:0007669"/>
    <property type="project" value="InterPro"/>
</dbReference>
<dbReference type="GO" id="GO:0016020">
    <property type="term" value="C:membrane"/>
    <property type="evidence" value="ECO:0007669"/>
    <property type="project" value="UniProtKB-SubCell"/>
</dbReference>
<dbReference type="PROSITE" id="PS50850">
    <property type="entry name" value="MFS"/>
    <property type="match status" value="1"/>
</dbReference>
<feature type="transmembrane region" description="Helical" evidence="6">
    <location>
        <begin position="282"/>
        <end position="304"/>
    </location>
</feature>
<dbReference type="EMBL" id="PHWZ01000027">
    <property type="protein sequence ID" value="TEY82807.1"/>
    <property type="molecule type" value="Genomic_DNA"/>
</dbReference>
<feature type="transmembrane region" description="Helical" evidence="6">
    <location>
        <begin position="194"/>
        <end position="215"/>
    </location>
</feature>
<dbReference type="Pfam" id="PF07690">
    <property type="entry name" value="MFS_1"/>
    <property type="match status" value="1"/>
</dbReference>
<keyword evidence="9" id="KW-1185">Reference proteome</keyword>
<keyword evidence="4 6" id="KW-0472">Membrane</keyword>
<dbReference type="PANTHER" id="PTHR23502">
    <property type="entry name" value="MAJOR FACILITATOR SUPERFAMILY"/>
    <property type="match status" value="1"/>
</dbReference>
<feature type="transmembrane region" description="Helical" evidence="6">
    <location>
        <begin position="221"/>
        <end position="243"/>
    </location>
</feature>
<keyword evidence="2 6" id="KW-0812">Transmembrane</keyword>
<dbReference type="InterPro" id="IPR036259">
    <property type="entry name" value="MFS_trans_sf"/>
</dbReference>
<evidence type="ECO:0000256" key="4">
    <source>
        <dbReference type="ARBA" id="ARBA00023136"/>
    </source>
</evidence>
<feature type="transmembrane region" description="Helical" evidence="6">
    <location>
        <begin position="537"/>
        <end position="556"/>
    </location>
</feature>
<gene>
    <name evidence="8" type="ORF">BOTCAL_0027g00450</name>
</gene>
<sequence>MTELISRQETAKSGASKSDSSPGLSRCLSGNHLDDTSYYTGHPGASEGKTDQDMERDSTIDSEDTDTDGTSSISPEVIDGIEVERDVELGREKTQKSTKSVRDPNLVAWEGPNDPENPKNWKIGRKWAAVLVVSSFTFISPVSSSMVAPAITSISSDLHIESSIEQSLVLSIFVLAYAVGPLFLGPLSEMFGRVIIVQVSNLVYLFFNLGCGLAQTKGQLIAFRFLAGLGGSAPLALGGGVLSDLFIAEERGKAISIYSLAPLLGPAVCPIAGGFIAENTTWRWVFYATTIADAVIQIIGLFYLQETFPPVLLGRKKNKLIKETGNQDLHTEWDVPGRTISKALSVSLTRPFKLLGTQIIIQVLAVYMAYLYGIMYLVLSTFPGLWEGVYNESVGMGVLNYISLGVGFFLGTQICAPAQDRIYRALKARNNGVGKPEFRVPLMIPGALLVPVGLFWYGWSAQAKTHWIVPNIGAAIFAAGTIIGFQCIQTYIVDSYTKYAASAVGAATVLRSLAGFGFPLFAPYLYTALDYGWGNSLIGFIAIGLGWPAPILLWIYGERLRTRSTFAAG</sequence>
<feature type="domain" description="Major facilitator superfamily (MFS) profile" evidence="7">
    <location>
        <begin position="129"/>
        <end position="561"/>
    </location>
</feature>
<accession>A0A4Y8DDX3</accession>
<dbReference type="FunFam" id="1.20.1250.20:FF:000011">
    <property type="entry name" value="MFS multidrug transporter, putative"/>
    <property type="match status" value="1"/>
</dbReference>
<evidence type="ECO:0000313" key="9">
    <source>
        <dbReference type="Proteomes" id="UP000297299"/>
    </source>
</evidence>
<protein>
    <recommendedName>
        <fullName evidence="7">Major facilitator superfamily (MFS) profile domain-containing protein</fullName>
    </recommendedName>
</protein>
<proteinExistence type="predicted"/>
<feature type="transmembrane region" description="Helical" evidence="6">
    <location>
        <begin position="127"/>
        <end position="148"/>
    </location>
</feature>
<evidence type="ECO:0000259" key="7">
    <source>
        <dbReference type="PROSITE" id="PS50850"/>
    </source>
</evidence>
<feature type="transmembrane region" description="Helical" evidence="6">
    <location>
        <begin position="399"/>
        <end position="419"/>
    </location>
</feature>
<dbReference type="SUPFAM" id="SSF103473">
    <property type="entry name" value="MFS general substrate transporter"/>
    <property type="match status" value="1"/>
</dbReference>
<feature type="compositionally biased region" description="Polar residues" evidence="5">
    <location>
        <begin position="1"/>
        <end position="23"/>
    </location>
</feature>
<keyword evidence="3 6" id="KW-1133">Transmembrane helix</keyword>
<name>A0A4Y8DDX3_9HELO</name>
<dbReference type="InterPro" id="IPR020846">
    <property type="entry name" value="MFS_dom"/>
</dbReference>
<feature type="transmembrane region" description="Helical" evidence="6">
    <location>
        <begin position="500"/>
        <end position="525"/>
    </location>
</feature>
<dbReference type="CDD" id="cd17323">
    <property type="entry name" value="MFS_Tpo1_MDR_like"/>
    <property type="match status" value="1"/>
</dbReference>
<evidence type="ECO:0000256" key="1">
    <source>
        <dbReference type="ARBA" id="ARBA00004141"/>
    </source>
</evidence>
<evidence type="ECO:0000256" key="5">
    <source>
        <dbReference type="SAM" id="MobiDB-lite"/>
    </source>
</evidence>
<dbReference type="Proteomes" id="UP000297299">
    <property type="component" value="Unassembled WGS sequence"/>
</dbReference>
<dbReference type="OrthoDB" id="6770063at2759"/>
<dbReference type="InterPro" id="IPR011701">
    <property type="entry name" value="MFS"/>
</dbReference>
<dbReference type="PANTHER" id="PTHR23502:SF60">
    <property type="entry name" value="MAJOR FACILITATOR SUPERFAMILY (MFS) PROFILE DOMAIN-CONTAINING PROTEIN-RELATED"/>
    <property type="match status" value="1"/>
</dbReference>
<feature type="compositionally biased region" description="Basic and acidic residues" evidence="5">
    <location>
        <begin position="82"/>
        <end position="95"/>
    </location>
</feature>
<feature type="transmembrane region" description="Helical" evidence="6">
    <location>
        <begin position="359"/>
        <end position="379"/>
    </location>
</feature>
<reference evidence="8 9" key="1">
    <citation type="submission" date="2017-11" db="EMBL/GenBank/DDBJ databases">
        <title>Comparative genomics of Botrytis spp.</title>
        <authorList>
            <person name="Valero-Jimenez C.A."/>
            <person name="Tapia P."/>
            <person name="Veloso J."/>
            <person name="Silva-Moreno E."/>
            <person name="Staats M."/>
            <person name="Valdes J.H."/>
            <person name="Van Kan J.A.L."/>
        </authorList>
    </citation>
    <scope>NUCLEOTIDE SEQUENCE [LARGE SCALE GENOMIC DNA]</scope>
    <source>
        <strain evidence="8 9">MUCL2830</strain>
    </source>
</reference>
<dbReference type="AlphaFoldDB" id="A0A4Y8DDX3"/>
<evidence type="ECO:0000256" key="2">
    <source>
        <dbReference type="ARBA" id="ARBA00022692"/>
    </source>
</evidence>
<feature type="transmembrane region" description="Helical" evidence="6">
    <location>
        <begin position="255"/>
        <end position="276"/>
    </location>
</feature>
<evidence type="ECO:0000256" key="3">
    <source>
        <dbReference type="ARBA" id="ARBA00022989"/>
    </source>
</evidence>
<dbReference type="Gene3D" id="1.20.1250.20">
    <property type="entry name" value="MFS general substrate transporter like domains"/>
    <property type="match status" value="1"/>
</dbReference>